<dbReference type="AlphaFoldDB" id="A0A429GEH7"/>
<sequence length="108" mass="12433">MSETYERFLGTSIVRYVVLKKLLKENNGAKRSDIAKMILRAIAVSYPEGLVSISQWMDMIIKHMVKAELIEKKEKRYYVTEKGARLVESLEKFMKAAGFSIKEKTNSP</sequence>
<dbReference type="Pfam" id="PF14947">
    <property type="entry name" value="HTH_45"/>
    <property type="match status" value="1"/>
</dbReference>
<dbReference type="SUPFAM" id="SSF46785">
    <property type="entry name" value="Winged helix' DNA-binding domain"/>
    <property type="match status" value="1"/>
</dbReference>
<organism evidence="2 3">
    <name type="scientific">Candidatus Methanodesulfokora washburnensis</name>
    <dbReference type="NCBI Taxonomy" id="2478471"/>
    <lineage>
        <taxon>Archaea</taxon>
        <taxon>Thermoproteota</taxon>
        <taxon>Candidatus Korarchaeia</taxon>
        <taxon>Candidatus Korarchaeia incertae sedis</taxon>
        <taxon>Candidatus Methanodesulfokora</taxon>
    </lineage>
</organism>
<proteinExistence type="predicted"/>
<dbReference type="EMBL" id="RCOS01000161">
    <property type="protein sequence ID" value="RSN72270.1"/>
    <property type="molecule type" value="Genomic_DNA"/>
</dbReference>
<gene>
    <name evidence="2" type="ORF">D6D85_14455</name>
</gene>
<dbReference type="RefSeq" id="WP_125672651.1">
    <property type="nucleotide sequence ID" value="NZ_RCOS01000161.1"/>
</dbReference>
<reference evidence="2 3" key="1">
    <citation type="submission" date="2018-10" db="EMBL/GenBank/DDBJ databases">
        <title>Co-occurring genomic capacity for anaerobic methane metabolism and dissimilatory sulfite reduction discovered in the Korarchaeota.</title>
        <authorList>
            <person name="Mckay L.J."/>
            <person name="Dlakic M."/>
            <person name="Fields M.W."/>
            <person name="Delmont T.O."/>
            <person name="Eren A.M."/>
            <person name="Jay Z.J."/>
            <person name="Klingelsmith K.B."/>
            <person name="Rusch D.B."/>
            <person name="Inskeep W.P."/>
        </authorList>
    </citation>
    <scope>NUCLEOTIDE SEQUENCE [LARGE SCALE GENOMIC DNA]</scope>
    <source>
        <strain evidence="2 3">MDKW</strain>
    </source>
</reference>
<dbReference type="InterPro" id="IPR036390">
    <property type="entry name" value="WH_DNA-bd_sf"/>
</dbReference>
<dbReference type="Gene3D" id="1.10.10.10">
    <property type="entry name" value="Winged helix-like DNA-binding domain superfamily/Winged helix DNA-binding domain"/>
    <property type="match status" value="1"/>
</dbReference>
<evidence type="ECO:0000313" key="2">
    <source>
        <dbReference type="EMBL" id="RSN72270.1"/>
    </source>
</evidence>
<evidence type="ECO:0000259" key="1">
    <source>
        <dbReference type="Pfam" id="PF14947"/>
    </source>
</evidence>
<comment type="caution">
    <text evidence="2">The sequence shown here is derived from an EMBL/GenBank/DDBJ whole genome shotgun (WGS) entry which is preliminary data.</text>
</comment>
<dbReference type="InterPro" id="IPR036388">
    <property type="entry name" value="WH-like_DNA-bd_sf"/>
</dbReference>
<dbReference type="InterPro" id="IPR038723">
    <property type="entry name" value="ArnR1-like_HTH"/>
</dbReference>
<dbReference type="Proteomes" id="UP000277582">
    <property type="component" value="Unassembled WGS sequence"/>
</dbReference>
<accession>A0A429GEH7</accession>
<keyword evidence="3" id="KW-1185">Reference proteome</keyword>
<evidence type="ECO:0000313" key="3">
    <source>
        <dbReference type="Proteomes" id="UP000277582"/>
    </source>
</evidence>
<protein>
    <recommendedName>
        <fullName evidence="1">ArnR1-like winged helix-turn-helix domain-containing protein</fullName>
    </recommendedName>
</protein>
<feature type="domain" description="ArnR1-like winged helix-turn-helix" evidence="1">
    <location>
        <begin position="59"/>
        <end position="95"/>
    </location>
</feature>
<name>A0A429GEH7_9CREN</name>